<comment type="subcellular location">
    <subcellularLocation>
        <location evidence="6">Cytoplasm</location>
    </subcellularLocation>
    <text evidence="6">May associate with membranes.</text>
</comment>
<keyword evidence="5 6" id="KW-0342">GTP-binding</keyword>
<dbReference type="AlphaFoldDB" id="A0A9D2VX79"/>
<dbReference type="Gene3D" id="6.10.250.2860">
    <property type="match status" value="1"/>
</dbReference>
<feature type="binding site" evidence="7">
    <location>
        <begin position="205"/>
        <end position="212"/>
    </location>
    <ligand>
        <name>GTP</name>
        <dbReference type="ChEBI" id="CHEBI:37565"/>
    </ligand>
</feature>
<dbReference type="Proteomes" id="UP000813420">
    <property type="component" value="Unassembled WGS sequence"/>
</dbReference>
<evidence type="ECO:0000256" key="4">
    <source>
        <dbReference type="ARBA" id="ARBA00022842"/>
    </source>
</evidence>
<feature type="binding site" evidence="7">
    <location>
        <begin position="230"/>
        <end position="234"/>
    </location>
    <ligand>
        <name>GTP</name>
        <dbReference type="ChEBI" id="CHEBI:37565"/>
    </ligand>
</feature>
<evidence type="ECO:0000256" key="8">
    <source>
        <dbReference type="PIRSR" id="PIRSR006809-2"/>
    </source>
</evidence>
<dbReference type="InterPro" id="IPR030394">
    <property type="entry name" value="G_HFLX_dom"/>
</dbReference>
<dbReference type="Gene3D" id="3.40.50.300">
    <property type="entry name" value="P-loop containing nucleotide triphosphate hydrolases"/>
    <property type="match status" value="1"/>
</dbReference>
<dbReference type="GO" id="GO:0046872">
    <property type="term" value="F:metal ion binding"/>
    <property type="evidence" value="ECO:0007669"/>
    <property type="project" value="UniProtKB-KW"/>
</dbReference>
<dbReference type="PIRSF" id="PIRSF006809">
    <property type="entry name" value="GTP-binding_hflX_prd"/>
    <property type="match status" value="1"/>
</dbReference>
<evidence type="ECO:0000256" key="9">
    <source>
        <dbReference type="SAM" id="Coils"/>
    </source>
</evidence>
<evidence type="ECO:0000256" key="7">
    <source>
        <dbReference type="PIRSR" id="PIRSR006809-1"/>
    </source>
</evidence>
<organism evidence="11 12">
    <name type="scientific">Merdimonas faecis</name>
    <dbReference type="NCBI Taxonomy" id="1653435"/>
    <lineage>
        <taxon>Bacteria</taxon>
        <taxon>Bacillati</taxon>
        <taxon>Bacillota</taxon>
        <taxon>Clostridia</taxon>
        <taxon>Lachnospirales</taxon>
        <taxon>Lachnospiraceae</taxon>
        <taxon>Merdimonas</taxon>
    </lineage>
</organism>
<dbReference type="GO" id="GO:0043022">
    <property type="term" value="F:ribosome binding"/>
    <property type="evidence" value="ECO:0007669"/>
    <property type="project" value="TreeGrafter"/>
</dbReference>
<feature type="binding site" evidence="8">
    <location>
        <position position="232"/>
    </location>
    <ligand>
        <name>Mg(2+)</name>
        <dbReference type="ChEBI" id="CHEBI:18420"/>
    </ligand>
</feature>
<gene>
    <name evidence="6 11" type="primary">hflX</name>
    <name evidence="11" type="ORF">K8V39_06265</name>
</gene>
<feature type="binding site" evidence="8">
    <location>
        <position position="212"/>
    </location>
    <ligand>
        <name>Mg(2+)</name>
        <dbReference type="ChEBI" id="CHEBI:18420"/>
    </ligand>
</feature>
<evidence type="ECO:0000256" key="3">
    <source>
        <dbReference type="ARBA" id="ARBA00022741"/>
    </source>
</evidence>
<feature type="coiled-coil region" evidence="9">
    <location>
        <begin position="158"/>
        <end position="192"/>
    </location>
</feature>
<keyword evidence="1 6" id="KW-0963">Cytoplasm</keyword>
<dbReference type="Pfam" id="PF01926">
    <property type="entry name" value="MMR_HSR1"/>
    <property type="match status" value="1"/>
</dbReference>
<comment type="cofactor">
    <cofactor evidence="8">
        <name>Mg(2+)</name>
        <dbReference type="ChEBI" id="CHEBI:18420"/>
    </cofactor>
</comment>
<dbReference type="PANTHER" id="PTHR10229">
    <property type="entry name" value="GTP-BINDING PROTEIN HFLX"/>
    <property type="match status" value="1"/>
</dbReference>
<feature type="binding site" evidence="7">
    <location>
        <begin position="318"/>
        <end position="321"/>
    </location>
    <ligand>
        <name>GTP</name>
        <dbReference type="ChEBI" id="CHEBI:37565"/>
    </ligand>
</feature>
<dbReference type="InterPro" id="IPR016496">
    <property type="entry name" value="GTPase_HflX"/>
</dbReference>
<dbReference type="InterPro" id="IPR006073">
    <property type="entry name" value="GTP-bd"/>
</dbReference>
<evidence type="ECO:0000256" key="1">
    <source>
        <dbReference type="ARBA" id="ARBA00022490"/>
    </source>
</evidence>
<feature type="binding site" evidence="7">
    <location>
        <begin position="252"/>
        <end position="255"/>
    </location>
    <ligand>
        <name>GTP</name>
        <dbReference type="ChEBI" id="CHEBI:37565"/>
    </ligand>
</feature>
<feature type="binding site" evidence="7">
    <location>
        <begin position="341"/>
        <end position="343"/>
    </location>
    <ligand>
        <name>GTP</name>
        <dbReference type="ChEBI" id="CHEBI:37565"/>
    </ligand>
</feature>
<dbReference type="HAMAP" id="MF_00900">
    <property type="entry name" value="GTPase_HflX"/>
    <property type="match status" value="1"/>
</dbReference>
<comment type="function">
    <text evidence="6">GTPase that associates with the 50S ribosomal subunit and may have a role during protein synthesis or ribosome biogenesis.</text>
</comment>
<feature type="domain" description="Hflx-type G" evidence="10">
    <location>
        <begin position="199"/>
        <end position="363"/>
    </location>
</feature>
<keyword evidence="4 8" id="KW-0460">Magnesium</keyword>
<dbReference type="InterPro" id="IPR032305">
    <property type="entry name" value="GTP-bd_M"/>
</dbReference>
<protein>
    <recommendedName>
        <fullName evidence="6">GTPase HflX</fullName>
    </recommendedName>
    <alternativeName>
        <fullName evidence="6">GTP-binding protein HflX</fullName>
    </alternativeName>
</protein>
<dbReference type="RefSeq" id="WP_277271999.1">
    <property type="nucleotide sequence ID" value="NZ_DYXE01000052.1"/>
</dbReference>
<dbReference type="PRINTS" id="PR00326">
    <property type="entry name" value="GTP1OBG"/>
</dbReference>
<dbReference type="FunFam" id="3.40.50.11060:FF:000001">
    <property type="entry name" value="GTPase HflX"/>
    <property type="match status" value="1"/>
</dbReference>
<evidence type="ECO:0000256" key="6">
    <source>
        <dbReference type="HAMAP-Rule" id="MF_00900"/>
    </source>
</evidence>
<keyword evidence="2 8" id="KW-0479">Metal-binding</keyword>
<evidence type="ECO:0000259" key="10">
    <source>
        <dbReference type="PROSITE" id="PS51705"/>
    </source>
</evidence>
<dbReference type="PROSITE" id="PS51705">
    <property type="entry name" value="G_HFLX"/>
    <property type="match status" value="1"/>
</dbReference>
<dbReference type="CDD" id="cd01878">
    <property type="entry name" value="HflX"/>
    <property type="match status" value="1"/>
</dbReference>
<dbReference type="EMBL" id="DYXE01000052">
    <property type="protein sequence ID" value="HJH49850.1"/>
    <property type="molecule type" value="Genomic_DNA"/>
</dbReference>
<evidence type="ECO:0000256" key="2">
    <source>
        <dbReference type="ARBA" id="ARBA00022723"/>
    </source>
</evidence>
<comment type="subunit">
    <text evidence="6">Monomer. Associates with the 50S ribosomal subunit.</text>
</comment>
<accession>A0A9D2VX79</accession>
<evidence type="ECO:0000313" key="12">
    <source>
        <dbReference type="Proteomes" id="UP000813420"/>
    </source>
</evidence>
<dbReference type="InterPro" id="IPR027417">
    <property type="entry name" value="P-loop_NTPase"/>
</dbReference>
<dbReference type="Pfam" id="PF13167">
    <property type="entry name" value="GTP-bdg_N"/>
    <property type="match status" value="1"/>
</dbReference>
<evidence type="ECO:0000313" key="11">
    <source>
        <dbReference type="EMBL" id="HJH49850.1"/>
    </source>
</evidence>
<dbReference type="Pfam" id="PF16360">
    <property type="entry name" value="GTP-bdg_M"/>
    <property type="match status" value="1"/>
</dbReference>
<proteinExistence type="inferred from homology"/>
<dbReference type="Gene3D" id="3.40.50.11060">
    <property type="entry name" value="GTPase HflX, N-terminal domain"/>
    <property type="match status" value="1"/>
</dbReference>
<dbReference type="GO" id="GO:0003924">
    <property type="term" value="F:GTPase activity"/>
    <property type="evidence" value="ECO:0007669"/>
    <property type="project" value="UniProtKB-UniRule"/>
</dbReference>
<comment type="similarity">
    <text evidence="6">Belongs to the TRAFAC class OBG-HflX-like GTPase superfamily. HflX GTPase family.</text>
</comment>
<dbReference type="PANTHER" id="PTHR10229:SF0">
    <property type="entry name" value="GTP-BINDING PROTEIN 6-RELATED"/>
    <property type="match status" value="1"/>
</dbReference>
<keyword evidence="9" id="KW-0175">Coiled coil</keyword>
<keyword evidence="3 6" id="KW-0547">Nucleotide-binding</keyword>
<dbReference type="SUPFAM" id="SSF52540">
    <property type="entry name" value="P-loop containing nucleoside triphosphate hydrolases"/>
    <property type="match status" value="1"/>
</dbReference>
<dbReference type="InterPro" id="IPR025121">
    <property type="entry name" value="GTPase_HflX_N"/>
</dbReference>
<dbReference type="GO" id="GO:0005737">
    <property type="term" value="C:cytoplasm"/>
    <property type="evidence" value="ECO:0007669"/>
    <property type="project" value="UniProtKB-SubCell"/>
</dbReference>
<reference evidence="11" key="1">
    <citation type="journal article" date="2021" name="PeerJ">
        <title>Extensive microbial diversity within the chicken gut microbiome revealed by metagenomics and culture.</title>
        <authorList>
            <person name="Gilroy R."/>
            <person name="Ravi A."/>
            <person name="Getino M."/>
            <person name="Pursley I."/>
            <person name="Horton D.L."/>
            <person name="Alikhan N.F."/>
            <person name="Baker D."/>
            <person name="Gharbi K."/>
            <person name="Hall N."/>
            <person name="Watson M."/>
            <person name="Adriaenssens E.M."/>
            <person name="Foster-Nyarko E."/>
            <person name="Jarju S."/>
            <person name="Secka A."/>
            <person name="Antonio M."/>
            <person name="Oren A."/>
            <person name="Chaudhuri R.R."/>
            <person name="La Ragione R."/>
            <person name="Hildebrand F."/>
            <person name="Pallen M.J."/>
        </authorList>
    </citation>
    <scope>NUCLEOTIDE SEQUENCE</scope>
    <source>
        <strain evidence="11">USAMLcec4-12693</strain>
    </source>
</reference>
<sequence length="418" mass="46881">MIELGKETERVILVGVSLTEQEDTRKSLDELKDLASTAGAETVGTVIQSRDQVHPGTYVGKGKIDEIKDLLWELNATGIICDDELSPVQMKNLQDELDTKVMDRTLVILDIFAGRASTSEGKIQVELAQLKYRQSRLTGFGTAMSRLGGGIGTRGPGEKKLEMDRRLIKSRIAQLNRELKDVKRHREVTREQRSRNHIPVAAIVGYTNAGKSTLLNTLTGADILAEDQLFATLDPTTRERKLPSGQEILLTDTVGFINKLPHHLIDAFRSTLEEAKFADLILHVVDAANEQMDQQMYTVYETLNNLGVTDKPVITVFNKQDRPGFDGMARDFRADAVVRISAKTGEGIQELLETIEAVLRQQKIFVENLYSYREAAKIQLIRKFGELKSEEYREDGIYVQAYVPVEIYENVKVSRGDS</sequence>
<dbReference type="NCBIfam" id="TIGR03156">
    <property type="entry name" value="GTP_HflX"/>
    <property type="match status" value="1"/>
</dbReference>
<comment type="caution">
    <text evidence="11">The sequence shown here is derived from an EMBL/GenBank/DDBJ whole genome shotgun (WGS) entry which is preliminary data.</text>
</comment>
<reference evidence="11" key="2">
    <citation type="submission" date="2021-09" db="EMBL/GenBank/DDBJ databases">
        <authorList>
            <person name="Gilroy R."/>
        </authorList>
    </citation>
    <scope>NUCLEOTIDE SEQUENCE</scope>
    <source>
        <strain evidence="11">USAMLcec4-12693</strain>
    </source>
</reference>
<dbReference type="InterPro" id="IPR042108">
    <property type="entry name" value="GTPase_HflX_N_sf"/>
</dbReference>
<dbReference type="GO" id="GO:0005525">
    <property type="term" value="F:GTP binding"/>
    <property type="evidence" value="ECO:0007669"/>
    <property type="project" value="UniProtKB-UniRule"/>
</dbReference>
<name>A0A9D2VX79_9FIRM</name>
<evidence type="ECO:0000256" key="5">
    <source>
        <dbReference type="ARBA" id="ARBA00023134"/>
    </source>
</evidence>